<dbReference type="RefSeq" id="WP_270657614.1">
    <property type="nucleotide sequence ID" value="NZ_JAOCFK010000057.1"/>
</dbReference>
<accession>A0AA42RCN0</accession>
<protein>
    <submittedName>
        <fullName evidence="1">Uncharacterized protein</fullName>
    </submittedName>
</protein>
<sequence>MSTQIELGRLELVIQEKAKTAYQMHQDDQLTAAEAAFQIVAVREVLSVLAPSSALLDELRQMESKLVNLG</sequence>
<dbReference type="AlphaFoldDB" id="A0AA42RCN0"/>
<evidence type="ECO:0000313" key="2">
    <source>
        <dbReference type="Proteomes" id="UP001161704"/>
    </source>
</evidence>
<name>A0AA42RCN0_AERCA</name>
<organism evidence="1 2">
    <name type="scientific">Aeromonas caviae</name>
    <name type="common">Aeromonas punctata</name>
    <dbReference type="NCBI Taxonomy" id="648"/>
    <lineage>
        <taxon>Bacteria</taxon>
        <taxon>Pseudomonadati</taxon>
        <taxon>Pseudomonadota</taxon>
        <taxon>Gammaproteobacteria</taxon>
        <taxon>Aeromonadales</taxon>
        <taxon>Aeromonadaceae</taxon>
        <taxon>Aeromonas</taxon>
    </lineage>
</organism>
<dbReference type="Proteomes" id="UP001161704">
    <property type="component" value="Unassembled WGS sequence"/>
</dbReference>
<reference evidence="1" key="1">
    <citation type="submission" date="2022-09" db="EMBL/GenBank/DDBJ databases">
        <title>Intensive care unit water sources are persistently colonized with multi-drug resistant bacteria and are the site of extensive horizontal gene transfer of antibiotic resistance genes.</title>
        <authorList>
            <person name="Diorio-Toth L."/>
        </authorList>
    </citation>
    <scope>NUCLEOTIDE SEQUENCE</scope>
    <source>
        <strain evidence="1">GD03710</strain>
    </source>
</reference>
<evidence type="ECO:0000313" key="1">
    <source>
        <dbReference type="EMBL" id="MDH1507585.1"/>
    </source>
</evidence>
<proteinExistence type="predicted"/>
<dbReference type="EMBL" id="JAOCIZ010000135">
    <property type="protein sequence ID" value="MDH1507585.1"/>
    <property type="molecule type" value="Genomic_DNA"/>
</dbReference>
<comment type="caution">
    <text evidence="1">The sequence shown here is derived from an EMBL/GenBank/DDBJ whole genome shotgun (WGS) entry which is preliminary data.</text>
</comment>
<gene>
    <name evidence="1" type="ORF">N5I20_21310</name>
</gene>